<evidence type="ECO:0000313" key="8">
    <source>
        <dbReference type="Proteomes" id="UP001365405"/>
    </source>
</evidence>
<keyword evidence="4" id="KW-0812">Transmembrane</keyword>
<keyword evidence="4" id="KW-0472">Membrane</keyword>
<keyword evidence="4" id="KW-1133">Transmembrane helix</keyword>
<evidence type="ECO:0000256" key="3">
    <source>
        <dbReference type="PROSITE-ProRule" id="PRU00284"/>
    </source>
</evidence>
<name>A0ABU9CJZ3_9BURK</name>
<gene>
    <name evidence="7" type="ORF">AACH10_17675</name>
</gene>
<dbReference type="PANTHER" id="PTHR43531">
    <property type="entry name" value="PROTEIN ICFG"/>
    <property type="match status" value="1"/>
</dbReference>
<feature type="domain" description="Methyl-accepting transducer" evidence="5">
    <location>
        <begin position="269"/>
        <end position="498"/>
    </location>
</feature>
<dbReference type="SMART" id="SM00283">
    <property type="entry name" value="MA"/>
    <property type="match status" value="1"/>
</dbReference>
<sequence length="516" mass="54207">MFGNLKVSQRLALGFGAMALLLLLVCGGAYLGMARTLKVVTGDIGEAHDRLGDARAMVQDVLEQDLHLRQVSLHSEVPAMEAQAKLARESGKRVAERLDKLLKGDRLDSAERGLLQKAQALDAQSRPLVDKAVGLAMAVMTEDAAKLLTTQVDPLSLQRREALNAFAKLQQQRADGLEQALQAEGRLSAGLMAGAAVLGLALAGLAGWLSTRSVTQPLHEALRAAGRVAEGDLSVRLQRSRGDEFGELLGALDRMADRLRGVISTIRHSSESVLMASGEIAAGNHDLSARTEQQAASLQATVHTIDQLEDSVRRNAEAAQQATRLAADASGVAGQGGDRVSQVVATMDEISASSRRIADIVGVIDGIAFQTNILALNAAVEAARAGEQGRGFAVVAGEVRNLAQRSAQAAREIKGLITANVEKVESGTRLAAEAGSTMADIVRSSEQVASIISEISHATQEQASGLSQVSHSVQQVDSATQQNAALVEQSAAAASSLKDQTATLNQAVGVFRMETH</sequence>
<dbReference type="CDD" id="cd11386">
    <property type="entry name" value="MCP_signal"/>
    <property type="match status" value="1"/>
</dbReference>
<evidence type="ECO:0000259" key="5">
    <source>
        <dbReference type="PROSITE" id="PS50111"/>
    </source>
</evidence>
<proteinExistence type="inferred from homology"/>
<dbReference type="Pfam" id="PF00672">
    <property type="entry name" value="HAMP"/>
    <property type="match status" value="1"/>
</dbReference>
<evidence type="ECO:0000256" key="4">
    <source>
        <dbReference type="SAM" id="Phobius"/>
    </source>
</evidence>
<reference evidence="7 8" key="1">
    <citation type="submission" date="2024-04" db="EMBL/GenBank/DDBJ databases">
        <title>Novel species of the genus Ideonella isolated from streams.</title>
        <authorList>
            <person name="Lu H."/>
        </authorList>
    </citation>
    <scope>NUCLEOTIDE SEQUENCE [LARGE SCALE GENOMIC DNA]</scope>
    <source>
        <strain evidence="7 8">DXS22W</strain>
    </source>
</reference>
<dbReference type="InterPro" id="IPR051310">
    <property type="entry name" value="MCP_chemotaxis"/>
</dbReference>
<dbReference type="Pfam" id="PF00015">
    <property type="entry name" value="MCPsignal"/>
    <property type="match status" value="1"/>
</dbReference>
<dbReference type="SMART" id="SM00304">
    <property type="entry name" value="HAMP"/>
    <property type="match status" value="1"/>
</dbReference>
<dbReference type="Gene3D" id="1.10.287.950">
    <property type="entry name" value="Methyl-accepting chemotaxis protein"/>
    <property type="match status" value="1"/>
</dbReference>
<evidence type="ECO:0000256" key="1">
    <source>
        <dbReference type="ARBA" id="ARBA00022481"/>
    </source>
</evidence>
<dbReference type="InterPro" id="IPR003660">
    <property type="entry name" value="HAMP_dom"/>
</dbReference>
<evidence type="ECO:0000259" key="6">
    <source>
        <dbReference type="PROSITE" id="PS50885"/>
    </source>
</evidence>
<keyword evidence="1" id="KW-0488">Methylation</keyword>
<dbReference type="PANTHER" id="PTHR43531:SF14">
    <property type="entry name" value="METHYL-ACCEPTING CHEMOTAXIS PROTEIN I-RELATED"/>
    <property type="match status" value="1"/>
</dbReference>
<evidence type="ECO:0000313" key="7">
    <source>
        <dbReference type="EMBL" id="MEK8052086.1"/>
    </source>
</evidence>
<dbReference type="EMBL" id="JBBUTH010000009">
    <property type="protein sequence ID" value="MEK8052086.1"/>
    <property type="molecule type" value="Genomic_DNA"/>
</dbReference>
<evidence type="ECO:0000256" key="2">
    <source>
        <dbReference type="ARBA" id="ARBA00029447"/>
    </source>
</evidence>
<keyword evidence="3" id="KW-0807">Transducer</keyword>
<dbReference type="CDD" id="cd06225">
    <property type="entry name" value="HAMP"/>
    <property type="match status" value="1"/>
</dbReference>
<dbReference type="InterPro" id="IPR004090">
    <property type="entry name" value="Chemotax_Me-accpt_rcpt"/>
</dbReference>
<feature type="domain" description="HAMP" evidence="6">
    <location>
        <begin position="212"/>
        <end position="264"/>
    </location>
</feature>
<feature type="transmembrane region" description="Helical" evidence="4">
    <location>
        <begin position="189"/>
        <end position="209"/>
    </location>
</feature>
<keyword evidence="8" id="KW-1185">Reference proteome</keyword>
<organism evidence="7 8">
    <name type="scientific">Pseudaquabacterium inlustre</name>
    <dbReference type="NCBI Taxonomy" id="2984192"/>
    <lineage>
        <taxon>Bacteria</taxon>
        <taxon>Pseudomonadati</taxon>
        <taxon>Pseudomonadota</taxon>
        <taxon>Betaproteobacteria</taxon>
        <taxon>Burkholderiales</taxon>
        <taxon>Sphaerotilaceae</taxon>
        <taxon>Pseudaquabacterium</taxon>
    </lineage>
</organism>
<dbReference type="RefSeq" id="WP_341411803.1">
    <property type="nucleotide sequence ID" value="NZ_JBBUTH010000009.1"/>
</dbReference>
<dbReference type="PRINTS" id="PR00260">
    <property type="entry name" value="CHEMTRNSDUCR"/>
</dbReference>
<dbReference type="SUPFAM" id="SSF58104">
    <property type="entry name" value="Methyl-accepting chemotaxis protein (MCP) signaling domain"/>
    <property type="match status" value="1"/>
</dbReference>
<accession>A0ABU9CJZ3</accession>
<comment type="caution">
    <text evidence="7">The sequence shown here is derived from an EMBL/GenBank/DDBJ whole genome shotgun (WGS) entry which is preliminary data.</text>
</comment>
<dbReference type="PROSITE" id="PS50111">
    <property type="entry name" value="CHEMOTAXIS_TRANSDUC_2"/>
    <property type="match status" value="1"/>
</dbReference>
<protein>
    <submittedName>
        <fullName evidence="7">Methyl-accepting chemotaxis protein</fullName>
    </submittedName>
</protein>
<feature type="transmembrane region" description="Helical" evidence="4">
    <location>
        <begin position="12"/>
        <end position="31"/>
    </location>
</feature>
<comment type="similarity">
    <text evidence="2">Belongs to the methyl-accepting chemotaxis (MCP) protein family.</text>
</comment>
<dbReference type="InterPro" id="IPR004089">
    <property type="entry name" value="MCPsignal_dom"/>
</dbReference>
<dbReference type="PROSITE" id="PS50885">
    <property type="entry name" value="HAMP"/>
    <property type="match status" value="1"/>
</dbReference>
<dbReference type="Proteomes" id="UP001365405">
    <property type="component" value="Unassembled WGS sequence"/>
</dbReference>